<name>A0AAW4PNQ5_9EURY</name>
<organism evidence="1 2">
    <name type="scientific">Haloarcula rubra</name>
    <dbReference type="NCBI Taxonomy" id="2487747"/>
    <lineage>
        <taxon>Archaea</taxon>
        <taxon>Methanobacteriati</taxon>
        <taxon>Methanobacteriota</taxon>
        <taxon>Stenosarchaea group</taxon>
        <taxon>Halobacteria</taxon>
        <taxon>Halobacteriales</taxon>
        <taxon>Haloarculaceae</taxon>
        <taxon>Haloarcula</taxon>
    </lineage>
</organism>
<gene>
    <name evidence="1" type="ORF">EGH21_04115</name>
</gene>
<sequence>MMYTFEVSDRLYEAAERWGEKMMQDTDEALETKVEQSLLEIEHLVSQSHEVEFDVEGRTVSYEPTDELAAFLERQADGRDIDESDVLKMHVDLYANAFLEEASSEERPPNAPPTE</sequence>
<comment type="caution">
    <text evidence="1">The sequence shown here is derived from an EMBL/GenBank/DDBJ whole genome shotgun (WGS) entry which is preliminary data.</text>
</comment>
<reference evidence="1 2" key="1">
    <citation type="submission" date="2021-06" db="EMBL/GenBank/DDBJ databases">
        <title>Halomicroarcula sp. a new haloarchaeum isolated from saline soil.</title>
        <authorList>
            <person name="Duran-Viseras A."/>
            <person name="Sanchez-Porro C."/>
            <person name="Ventosa A."/>
        </authorList>
    </citation>
    <scope>NUCLEOTIDE SEQUENCE [LARGE SCALE GENOMIC DNA]</scope>
    <source>
        <strain evidence="1 2">F13</strain>
    </source>
</reference>
<dbReference type="AlphaFoldDB" id="A0AAW4PNQ5"/>
<evidence type="ECO:0000313" key="2">
    <source>
        <dbReference type="Proteomes" id="UP001430377"/>
    </source>
</evidence>
<keyword evidence="2" id="KW-1185">Reference proteome</keyword>
<dbReference type="RefSeq" id="WP_220617314.1">
    <property type="nucleotide sequence ID" value="NZ_RKLR01000001.1"/>
</dbReference>
<protein>
    <submittedName>
        <fullName evidence="1">Uncharacterized protein</fullName>
    </submittedName>
</protein>
<accession>A0AAW4PNQ5</accession>
<dbReference type="EMBL" id="RKLR01000001">
    <property type="protein sequence ID" value="MBX0322215.1"/>
    <property type="molecule type" value="Genomic_DNA"/>
</dbReference>
<proteinExistence type="predicted"/>
<evidence type="ECO:0000313" key="1">
    <source>
        <dbReference type="EMBL" id="MBX0322215.1"/>
    </source>
</evidence>
<dbReference type="Proteomes" id="UP001430377">
    <property type="component" value="Unassembled WGS sequence"/>
</dbReference>